<evidence type="ECO:0000256" key="5">
    <source>
        <dbReference type="ARBA" id="ARBA00023136"/>
    </source>
</evidence>
<comment type="caution">
    <text evidence="8">The sequence shown here is derived from an EMBL/GenBank/DDBJ whole genome shotgun (WGS) entry which is preliminary data.</text>
</comment>
<feature type="domain" description="EamA" evidence="7">
    <location>
        <begin position="148"/>
        <end position="283"/>
    </location>
</feature>
<feature type="transmembrane region" description="Helical" evidence="6">
    <location>
        <begin position="87"/>
        <end position="111"/>
    </location>
</feature>
<name>A0A4R5QI11_9PROT</name>
<feature type="domain" description="EamA" evidence="7">
    <location>
        <begin position="2"/>
        <end position="133"/>
    </location>
</feature>
<dbReference type="PANTHER" id="PTHR32322:SF2">
    <property type="entry name" value="EAMA DOMAIN-CONTAINING PROTEIN"/>
    <property type="match status" value="1"/>
</dbReference>
<sequence length="287" mass="29063">MAGLGLGLLFVAIWASAFTAIKGVVPEWPALWGLAARFACVAPILLAVAAWRRAVWPGRADAWRLAAMGVFGSALYLAGAWKASTVLPSGLVALLSSTAPLFVALGEVAVLRQRVPPLAWAGLGLGWLGVAVLGAGRGLGGVGAAEVWGLGLALGGALSQAAGILAFVPARRRIDPWTANAAQTTVAALTLLLLAGLAEPALPPAPSPTLVLSLLYGVLVVGIGGYALYFVMLERLPPATAAALQLLAPPLAGVFGWALLGERLAPGDLAGGAVTLAGLALLFRARR</sequence>
<evidence type="ECO:0000313" key="8">
    <source>
        <dbReference type="EMBL" id="TDH62207.1"/>
    </source>
</evidence>
<evidence type="ECO:0000256" key="3">
    <source>
        <dbReference type="ARBA" id="ARBA00022692"/>
    </source>
</evidence>
<dbReference type="Proteomes" id="UP000295096">
    <property type="component" value="Unassembled WGS sequence"/>
</dbReference>
<keyword evidence="3 6" id="KW-0812">Transmembrane</keyword>
<evidence type="ECO:0000256" key="2">
    <source>
        <dbReference type="ARBA" id="ARBA00007362"/>
    </source>
</evidence>
<dbReference type="EMBL" id="SMSJ01000013">
    <property type="protein sequence ID" value="TDH62207.1"/>
    <property type="molecule type" value="Genomic_DNA"/>
</dbReference>
<feature type="transmembrane region" description="Helical" evidence="6">
    <location>
        <begin position="63"/>
        <end position="81"/>
    </location>
</feature>
<feature type="transmembrane region" description="Helical" evidence="6">
    <location>
        <begin position="29"/>
        <end position="51"/>
    </location>
</feature>
<feature type="transmembrane region" description="Helical" evidence="6">
    <location>
        <begin position="180"/>
        <end position="198"/>
    </location>
</feature>
<evidence type="ECO:0000256" key="4">
    <source>
        <dbReference type="ARBA" id="ARBA00022989"/>
    </source>
</evidence>
<evidence type="ECO:0000256" key="6">
    <source>
        <dbReference type="SAM" id="Phobius"/>
    </source>
</evidence>
<dbReference type="OrthoDB" id="7274881at2"/>
<proteinExistence type="inferred from homology"/>
<organism evidence="8 9">
    <name type="scientific">Dankookia rubra</name>
    <dbReference type="NCBI Taxonomy" id="1442381"/>
    <lineage>
        <taxon>Bacteria</taxon>
        <taxon>Pseudomonadati</taxon>
        <taxon>Pseudomonadota</taxon>
        <taxon>Alphaproteobacteria</taxon>
        <taxon>Acetobacterales</taxon>
        <taxon>Roseomonadaceae</taxon>
        <taxon>Dankookia</taxon>
    </lineage>
</organism>
<feature type="transmembrane region" description="Helical" evidence="6">
    <location>
        <begin position="210"/>
        <end position="232"/>
    </location>
</feature>
<accession>A0A4R5QI11</accession>
<keyword evidence="9" id="KW-1185">Reference proteome</keyword>
<protein>
    <submittedName>
        <fullName evidence="8">DMT family transporter</fullName>
    </submittedName>
</protein>
<feature type="transmembrane region" description="Helical" evidence="6">
    <location>
        <begin position="264"/>
        <end position="283"/>
    </location>
</feature>
<dbReference type="InterPro" id="IPR050638">
    <property type="entry name" value="AA-Vitamin_Transporters"/>
</dbReference>
<feature type="transmembrane region" description="Helical" evidence="6">
    <location>
        <begin position="147"/>
        <end position="168"/>
    </location>
</feature>
<gene>
    <name evidence="8" type="ORF">E2C06_12510</name>
</gene>
<evidence type="ECO:0000259" key="7">
    <source>
        <dbReference type="Pfam" id="PF00892"/>
    </source>
</evidence>
<comment type="subcellular location">
    <subcellularLocation>
        <location evidence="1">Membrane</location>
        <topology evidence="1">Multi-pass membrane protein</topology>
    </subcellularLocation>
</comment>
<reference evidence="8 9" key="1">
    <citation type="journal article" date="2016" name="J. Microbiol.">
        <title>Dankookia rubra gen. nov., sp. nov., an alphaproteobacterium isolated from sediment of a shallow stream.</title>
        <authorList>
            <person name="Kim W.H."/>
            <person name="Kim D.H."/>
            <person name="Kang K."/>
            <person name="Ahn T.Y."/>
        </authorList>
    </citation>
    <scope>NUCLEOTIDE SEQUENCE [LARGE SCALE GENOMIC DNA]</scope>
    <source>
        <strain evidence="8 9">JCM30602</strain>
    </source>
</reference>
<keyword evidence="5 6" id="KW-0472">Membrane</keyword>
<dbReference type="AlphaFoldDB" id="A0A4R5QI11"/>
<dbReference type="GO" id="GO:0016020">
    <property type="term" value="C:membrane"/>
    <property type="evidence" value="ECO:0007669"/>
    <property type="project" value="UniProtKB-SubCell"/>
</dbReference>
<dbReference type="InterPro" id="IPR037185">
    <property type="entry name" value="EmrE-like"/>
</dbReference>
<evidence type="ECO:0000313" key="9">
    <source>
        <dbReference type="Proteomes" id="UP000295096"/>
    </source>
</evidence>
<comment type="similarity">
    <text evidence="2">Belongs to the EamA transporter family.</text>
</comment>
<dbReference type="SUPFAM" id="SSF103481">
    <property type="entry name" value="Multidrug resistance efflux transporter EmrE"/>
    <property type="match status" value="2"/>
</dbReference>
<keyword evidence="4 6" id="KW-1133">Transmembrane helix</keyword>
<feature type="transmembrane region" description="Helical" evidence="6">
    <location>
        <begin position="118"/>
        <end position="135"/>
    </location>
</feature>
<dbReference type="Pfam" id="PF00892">
    <property type="entry name" value="EamA"/>
    <property type="match status" value="2"/>
</dbReference>
<dbReference type="PANTHER" id="PTHR32322">
    <property type="entry name" value="INNER MEMBRANE TRANSPORTER"/>
    <property type="match status" value="1"/>
</dbReference>
<dbReference type="RefSeq" id="WP_133288943.1">
    <property type="nucleotide sequence ID" value="NZ_SMSJ01000013.1"/>
</dbReference>
<dbReference type="InterPro" id="IPR000620">
    <property type="entry name" value="EamA_dom"/>
</dbReference>
<feature type="transmembrane region" description="Helical" evidence="6">
    <location>
        <begin position="239"/>
        <end position="258"/>
    </location>
</feature>
<evidence type="ECO:0000256" key="1">
    <source>
        <dbReference type="ARBA" id="ARBA00004141"/>
    </source>
</evidence>